<accession>J0WNS1</accession>
<organism evidence="1 2">
    <name type="scientific">Auricularia subglabra (strain TFB-10046 / SS5)</name>
    <name type="common">White-rot fungus</name>
    <name type="synonym">Auricularia delicata (strain TFB10046)</name>
    <dbReference type="NCBI Taxonomy" id="717982"/>
    <lineage>
        <taxon>Eukaryota</taxon>
        <taxon>Fungi</taxon>
        <taxon>Dikarya</taxon>
        <taxon>Basidiomycota</taxon>
        <taxon>Agaricomycotina</taxon>
        <taxon>Agaricomycetes</taxon>
        <taxon>Auriculariales</taxon>
        <taxon>Auriculariaceae</taxon>
        <taxon>Auricularia</taxon>
    </lineage>
</organism>
<evidence type="ECO:0000313" key="2">
    <source>
        <dbReference type="Proteomes" id="UP000006514"/>
    </source>
</evidence>
<evidence type="ECO:0000313" key="1">
    <source>
        <dbReference type="EMBL" id="EJD34022.1"/>
    </source>
</evidence>
<proteinExistence type="predicted"/>
<dbReference type="EMBL" id="JH688021">
    <property type="protein sequence ID" value="EJD34022.1"/>
    <property type="molecule type" value="Genomic_DNA"/>
</dbReference>
<dbReference type="AlphaFoldDB" id="J0WNS1"/>
<protein>
    <submittedName>
        <fullName evidence="1">Uncharacterized protein</fullName>
    </submittedName>
</protein>
<dbReference type="KEGG" id="adl:AURDEDRAFT_176920"/>
<gene>
    <name evidence="1" type="ORF">AURDEDRAFT_176920</name>
</gene>
<sequence length="246" mass="27333">MSEDIAIDIDDDIPQIYQGTYEPLSLVVNPTLISEDADTSVAEEPAHSNAVPAVIAARFLLDMSRMFFLRVLIAPNVRLRLDTTPTHENIFGVSRRDFGRPTSTPDPFTPLEEMLGDNEAPSDGEPAHHWSFDSHPKENRRALVRDVLLHKLFEAEELRGVSFDALDHELGRWDVEDALLSLGPKWKRSSPPGAVEFSSTRISALCLGDLPFLQLPERLPRGAVVGFDFYPTVPDSVRSTTLASTD</sequence>
<reference evidence="2" key="1">
    <citation type="journal article" date="2012" name="Science">
        <title>The Paleozoic origin of enzymatic lignin decomposition reconstructed from 31 fungal genomes.</title>
        <authorList>
            <person name="Floudas D."/>
            <person name="Binder M."/>
            <person name="Riley R."/>
            <person name="Barry K."/>
            <person name="Blanchette R.A."/>
            <person name="Henrissat B."/>
            <person name="Martinez A.T."/>
            <person name="Otillar R."/>
            <person name="Spatafora J.W."/>
            <person name="Yadav J.S."/>
            <person name="Aerts A."/>
            <person name="Benoit I."/>
            <person name="Boyd A."/>
            <person name="Carlson A."/>
            <person name="Copeland A."/>
            <person name="Coutinho P.M."/>
            <person name="de Vries R.P."/>
            <person name="Ferreira P."/>
            <person name="Findley K."/>
            <person name="Foster B."/>
            <person name="Gaskell J."/>
            <person name="Glotzer D."/>
            <person name="Gorecki P."/>
            <person name="Heitman J."/>
            <person name="Hesse C."/>
            <person name="Hori C."/>
            <person name="Igarashi K."/>
            <person name="Jurgens J.A."/>
            <person name="Kallen N."/>
            <person name="Kersten P."/>
            <person name="Kohler A."/>
            <person name="Kuees U."/>
            <person name="Kumar T.K.A."/>
            <person name="Kuo A."/>
            <person name="LaButti K."/>
            <person name="Larrondo L.F."/>
            <person name="Lindquist E."/>
            <person name="Ling A."/>
            <person name="Lombard V."/>
            <person name="Lucas S."/>
            <person name="Lundell T."/>
            <person name="Martin R."/>
            <person name="McLaughlin D.J."/>
            <person name="Morgenstern I."/>
            <person name="Morin E."/>
            <person name="Murat C."/>
            <person name="Nagy L.G."/>
            <person name="Nolan M."/>
            <person name="Ohm R.A."/>
            <person name="Patyshakuliyeva A."/>
            <person name="Rokas A."/>
            <person name="Ruiz-Duenas F.J."/>
            <person name="Sabat G."/>
            <person name="Salamov A."/>
            <person name="Samejima M."/>
            <person name="Schmutz J."/>
            <person name="Slot J.C."/>
            <person name="St John F."/>
            <person name="Stenlid J."/>
            <person name="Sun H."/>
            <person name="Sun S."/>
            <person name="Syed K."/>
            <person name="Tsang A."/>
            <person name="Wiebenga A."/>
            <person name="Young D."/>
            <person name="Pisabarro A."/>
            <person name="Eastwood D.C."/>
            <person name="Martin F."/>
            <person name="Cullen D."/>
            <person name="Grigoriev I.V."/>
            <person name="Hibbett D.S."/>
        </authorList>
    </citation>
    <scope>NUCLEOTIDE SEQUENCE [LARGE SCALE GENOMIC DNA]</scope>
    <source>
        <strain evidence="2">TFB10046</strain>
    </source>
</reference>
<name>J0WNS1_AURST</name>
<dbReference type="Proteomes" id="UP000006514">
    <property type="component" value="Unassembled WGS sequence"/>
</dbReference>
<keyword evidence="2" id="KW-1185">Reference proteome</keyword>
<dbReference type="InParanoid" id="J0WNS1"/>